<evidence type="ECO:0000313" key="1">
    <source>
        <dbReference type="EMBL" id="KEI15469.1"/>
    </source>
</evidence>
<comment type="caution">
    <text evidence="1">The sequence shown here is derived from an EMBL/GenBank/DDBJ whole genome shotgun (WGS) entry which is preliminary data.</text>
</comment>
<evidence type="ECO:0000313" key="2">
    <source>
        <dbReference type="Proteomes" id="UP000027937"/>
    </source>
</evidence>
<proteinExistence type="predicted"/>
<dbReference type="Proteomes" id="UP000027937">
    <property type="component" value="Unassembled WGS sequence"/>
</dbReference>
<protein>
    <recommendedName>
        <fullName evidence="3">ParB/Sulfiredoxin domain-containing protein</fullName>
    </recommendedName>
</protein>
<name>A0ABR4TDV9_CLOHA</name>
<evidence type="ECO:0008006" key="3">
    <source>
        <dbReference type="Google" id="ProtNLM"/>
    </source>
</evidence>
<gene>
    <name evidence="1" type="ORF">Z960_00605</name>
</gene>
<dbReference type="EMBL" id="JENX01000109">
    <property type="protein sequence ID" value="KEI15469.1"/>
    <property type="molecule type" value="Genomic_DNA"/>
</dbReference>
<organism evidence="1 2">
    <name type="scientific">Clostridium haemolyticum NCTC 9693</name>
    <dbReference type="NCBI Taxonomy" id="1443114"/>
    <lineage>
        <taxon>Bacteria</taxon>
        <taxon>Bacillati</taxon>
        <taxon>Bacillota</taxon>
        <taxon>Clostridia</taxon>
        <taxon>Eubacteriales</taxon>
        <taxon>Clostridiaceae</taxon>
        <taxon>Clostridium</taxon>
    </lineage>
</organism>
<sequence>MFIRKEICYKLLENNNLLCKGGIIMRKSNYRYKNIDINSIVVWKLNPRHEAVNDEKEAIKYLFEKVGTTYMNNLAKDILNNGLSPYDLPILVEIQGNRGKYYAYEGNRRIAVMKSILNPELLKFDDVLYERYKKNNIDYSNEIEKKIFAVIMDHDSAIDEIEKIHGGEQNGVGRKKWGKFEKDMFYATFRNKPSITVNIVNCISNNLNKNILDRMDPSNVERIFSNKHIKELFKTDDYSNLSENDISILDKTIEKAIEKESKEKKGISRIFNTQESISNFFGPVIKEIQSLDKTNEYNIRATKNLSIKQNDIFNLSMLNIIIYKNNDIIEVEDNDLNIEYYDPKFKKVEQLDTKIIGTWNIVITYKNAVIRINVNINEVFSPEIVLKKDYIEIKKHETINLVNNIKEAKDFLKKDVKNKVEIISIGEKKAKISKNIFLNENEEGQYSVKYEFSDGNGPSISKVLIIDVVDKKETLKAKQIPSNHILDIESTYNTEINISSTINRLINQLGKLDVNKFDCVIATSLRALLELCVDELISKKHLEVDYKNSGKKDKLLIKTDCIVQELEKNIQLICEIDITKLSYHTVNNFLKELNVESLLSNLNLGAHKSTKVLMTKDLVELANKKLAFLLVLMHFYLKV</sequence>
<reference evidence="1 2" key="1">
    <citation type="submission" date="2014-02" db="EMBL/GenBank/DDBJ databases">
        <title>Plasmidome dynamics in the species complex Clostridium novyi sensu lato converts strains of independent lineages into distinctly different pathogens.</title>
        <authorList>
            <person name="Skarin H."/>
            <person name="Segerman B."/>
        </authorList>
    </citation>
    <scope>NUCLEOTIDE SEQUENCE [LARGE SCALE GENOMIC DNA]</scope>
    <source>
        <strain evidence="1 2">NCTC 9693</strain>
    </source>
</reference>
<keyword evidence="2" id="KW-1185">Reference proteome</keyword>
<accession>A0ABR4TDV9</accession>
<dbReference type="RefSeq" id="WP_039229846.1">
    <property type="nucleotide sequence ID" value="NZ_JENX01000109.1"/>
</dbReference>